<feature type="compositionally biased region" description="Basic and acidic residues" evidence="1">
    <location>
        <begin position="104"/>
        <end position="129"/>
    </location>
</feature>
<reference evidence="2" key="1">
    <citation type="submission" date="2020-11" db="EMBL/GenBank/DDBJ databases">
        <authorList>
            <person name="Tran Van P."/>
        </authorList>
    </citation>
    <scope>NUCLEOTIDE SEQUENCE</scope>
</reference>
<proteinExistence type="predicted"/>
<gene>
    <name evidence="2" type="ORF">ONB1V03_LOCUS12015</name>
</gene>
<accession>A0A7R9M847</accession>
<name>A0A7R9M847_9ACAR</name>
<dbReference type="EMBL" id="OC924207">
    <property type="protein sequence ID" value="CAD7655372.1"/>
    <property type="molecule type" value="Genomic_DNA"/>
</dbReference>
<keyword evidence="3" id="KW-1185">Reference proteome</keyword>
<dbReference type="EMBL" id="CAJPVJ010009382">
    <property type="protein sequence ID" value="CAG2172559.1"/>
    <property type="molecule type" value="Genomic_DNA"/>
</dbReference>
<organism evidence="2">
    <name type="scientific">Oppiella nova</name>
    <dbReference type="NCBI Taxonomy" id="334625"/>
    <lineage>
        <taxon>Eukaryota</taxon>
        <taxon>Metazoa</taxon>
        <taxon>Ecdysozoa</taxon>
        <taxon>Arthropoda</taxon>
        <taxon>Chelicerata</taxon>
        <taxon>Arachnida</taxon>
        <taxon>Acari</taxon>
        <taxon>Acariformes</taxon>
        <taxon>Sarcoptiformes</taxon>
        <taxon>Oribatida</taxon>
        <taxon>Brachypylina</taxon>
        <taxon>Oppioidea</taxon>
        <taxon>Oppiidae</taxon>
        <taxon>Oppiella</taxon>
    </lineage>
</organism>
<dbReference type="Proteomes" id="UP000728032">
    <property type="component" value="Unassembled WGS sequence"/>
</dbReference>
<feature type="region of interest" description="Disordered" evidence="1">
    <location>
        <begin position="85"/>
        <end position="147"/>
    </location>
</feature>
<evidence type="ECO:0000256" key="1">
    <source>
        <dbReference type="SAM" id="MobiDB-lite"/>
    </source>
</evidence>
<protein>
    <submittedName>
        <fullName evidence="2">Uncharacterized protein</fullName>
    </submittedName>
</protein>
<evidence type="ECO:0000313" key="2">
    <source>
        <dbReference type="EMBL" id="CAD7655372.1"/>
    </source>
</evidence>
<evidence type="ECO:0000313" key="3">
    <source>
        <dbReference type="Proteomes" id="UP000728032"/>
    </source>
</evidence>
<sequence length="147" mass="16848">MDKVRAELLRSGCADLEFNDHREVSSVLKPWAQYTSIVTTIWNGMWSAKDMADNLRRHSREQNMKKLFEDVFAMLFDFVNEYPEYEGRDSESDNSPESTGSAEGDDRKAGLEDRELRRGDGSDANHNPDTELAANMEHILVLSDEHH</sequence>
<dbReference type="AlphaFoldDB" id="A0A7R9M847"/>